<comment type="subcellular location">
    <subcellularLocation>
        <location evidence="1">Membrane</location>
        <topology evidence="1">Multi-pass membrane protein</topology>
    </subcellularLocation>
</comment>
<comment type="catalytic activity">
    <reaction evidence="5">
        <text>L-cysteinyl-[protein] + hexadecanoyl-CoA = S-hexadecanoyl-L-cysteinyl-[protein] + CoA</text>
        <dbReference type="Rhea" id="RHEA:36683"/>
        <dbReference type="Rhea" id="RHEA-COMP:10131"/>
        <dbReference type="Rhea" id="RHEA-COMP:11032"/>
        <dbReference type="ChEBI" id="CHEBI:29950"/>
        <dbReference type="ChEBI" id="CHEBI:57287"/>
        <dbReference type="ChEBI" id="CHEBI:57379"/>
        <dbReference type="ChEBI" id="CHEBI:74151"/>
        <dbReference type="EC" id="2.3.1.225"/>
    </reaction>
</comment>
<evidence type="ECO:0000256" key="3">
    <source>
        <dbReference type="ARBA" id="ARBA00022989"/>
    </source>
</evidence>
<dbReference type="Proteomes" id="UP000469452">
    <property type="component" value="Unassembled WGS sequence"/>
</dbReference>
<evidence type="ECO:0000256" key="5">
    <source>
        <dbReference type="RuleBase" id="RU079119"/>
    </source>
</evidence>
<keyword evidence="4 5" id="KW-0472">Membrane</keyword>
<dbReference type="InterPro" id="IPR001594">
    <property type="entry name" value="Palmitoyltrfase_DHHC"/>
</dbReference>
<dbReference type="Pfam" id="PF01529">
    <property type="entry name" value="DHHC"/>
    <property type="match status" value="1"/>
</dbReference>
<keyword evidence="3 5" id="KW-1133">Transmembrane helix</keyword>
<dbReference type="AlphaFoldDB" id="A0A6A4Z7P6"/>
<evidence type="ECO:0000259" key="6">
    <source>
        <dbReference type="Pfam" id="PF01529"/>
    </source>
</evidence>
<evidence type="ECO:0000313" key="8">
    <source>
        <dbReference type="Proteomes" id="UP000469452"/>
    </source>
</evidence>
<sequence>MQLNTWSLCTANLVTPIIQSGTTLTCLIRALRYMPRMRGANGSPLVRPWVNNCIGIGNAKNFILMLLYVVVLCALMVVLTVAQLWLCASSTVCGLKEGSSPGRVGMWVLAVSSLFMVLCGLMLAMEMFSIAEDEIYGAIASELSSLQESREHGSKLSRRLGILFGSDAFGWHWLVPGRDVHLRRRDEEMDIILGYHERD</sequence>
<dbReference type="GO" id="GO:0016020">
    <property type="term" value="C:membrane"/>
    <property type="evidence" value="ECO:0007669"/>
    <property type="project" value="UniProtKB-SubCell"/>
</dbReference>
<keyword evidence="5" id="KW-0012">Acyltransferase</keyword>
<comment type="similarity">
    <text evidence="5">Belongs to the DHHC palmitoyltransferase family.</text>
</comment>
<organism evidence="7 8">
    <name type="scientific">Aphanomyces astaci</name>
    <name type="common">Crayfish plague agent</name>
    <dbReference type="NCBI Taxonomy" id="112090"/>
    <lineage>
        <taxon>Eukaryota</taxon>
        <taxon>Sar</taxon>
        <taxon>Stramenopiles</taxon>
        <taxon>Oomycota</taxon>
        <taxon>Saprolegniomycetes</taxon>
        <taxon>Saprolegniales</taxon>
        <taxon>Verrucalvaceae</taxon>
        <taxon>Aphanomyces</taxon>
    </lineage>
</organism>
<evidence type="ECO:0000313" key="7">
    <source>
        <dbReference type="EMBL" id="KAF0710309.1"/>
    </source>
</evidence>
<name>A0A6A4Z7P6_APHAT</name>
<dbReference type="VEuPathDB" id="FungiDB:H257_00224"/>
<dbReference type="PROSITE" id="PS50216">
    <property type="entry name" value="DHHC"/>
    <property type="match status" value="1"/>
</dbReference>
<evidence type="ECO:0000256" key="4">
    <source>
        <dbReference type="ARBA" id="ARBA00023136"/>
    </source>
</evidence>
<proteinExistence type="inferred from homology"/>
<dbReference type="GO" id="GO:0019706">
    <property type="term" value="F:protein-cysteine S-palmitoyltransferase activity"/>
    <property type="evidence" value="ECO:0007669"/>
    <property type="project" value="UniProtKB-EC"/>
</dbReference>
<dbReference type="EC" id="2.3.1.225" evidence="5"/>
<dbReference type="EMBL" id="VJMI01018558">
    <property type="protein sequence ID" value="KAF0710309.1"/>
    <property type="molecule type" value="Genomic_DNA"/>
</dbReference>
<evidence type="ECO:0000256" key="1">
    <source>
        <dbReference type="ARBA" id="ARBA00004141"/>
    </source>
</evidence>
<feature type="domain" description="Palmitoyltransferase DHHC" evidence="6">
    <location>
        <begin position="48"/>
        <end position="132"/>
    </location>
</feature>
<reference evidence="7 8" key="1">
    <citation type="submission" date="2019-06" db="EMBL/GenBank/DDBJ databases">
        <title>Genomics analysis of Aphanomyces spp. identifies a new class of oomycete effector associated with host adaptation.</title>
        <authorList>
            <person name="Gaulin E."/>
        </authorList>
    </citation>
    <scope>NUCLEOTIDE SEQUENCE [LARGE SCALE GENOMIC DNA]</scope>
    <source>
        <strain evidence="7 8">E</strain>
    </source>
</reference>
<comment type="domain">
    <text evidence="5">The DHHC domain is required for palmitoyltransferase activity.</text>
</comment>
<feature type="transmembrane region" description="Helical" evidence="5">
    <location>
        <begin position="62"/>
        <end position="86"/>
    </location>
</feature>
<gene>
    <name evidence="7" type="ORF">AaE_012591</name>
</gene>
<accession>A0A6A4Z7P6</accession>
<evidence type="ECO:0000256" key="2">
    <source>
        <dbReference type="ARBA" id="ARBA00022692"/>
    </source>
</evidence>
<comment type="caution">
    <text evidence="7">The sequence shown here is derived from an EMBL/GenBank/DDBJ whole genome shotgun (WGS) entry which is preliminary data.</text>
</comment>
<protein>
    <recommendedName>
        <fullName evidence="5">Palmitoyltransferase</fullName>
        <ecNumber evidence="5">2.3.1.225</ecNumber>
    </recommendedName>
</protein>
<feature type="transmembrane region" description="Helical" evidence="5">
    <location>
        <begin position="106"/>
        <end position="125"/>
    </location>
</feature>
<keyword evidence="5" id="KW-0808">Transferase</keyword>
<keyword evidence="2 5" id="KW-0812">Transmembrane</keyword>